<gene>
    <name evidence="1" type="ORF">F441_07717</name>
</gene>
<organism evidence="1 2">
    <name type="scientific">Phytophthora nicotianae CJ01A1</name>
    <dbReference type="NCBI Taxonomy" id="1317063"/>
    <lineage>
        <taxon>Eukaryota</taxon>
        <taxon>Sar</taxon>
        <taxon>Stramenopiles</taxon>
        <taxon>Oomycota</taxon>
        <taxon>Peronosporomycetes</taxon>
        <taxon>Peronosporales</taxon>
        <taxon>Peronosporaceae</taxon>
        <taxon>Phytophthora</taxon>
    </lineage>
</organism>
<proteinExistence type="predicted"/>
<dbReference type="EMBL" id="ANIX01001606">
    <property type="protein sequence ID" value="ETP18009.1"/>
    <property type="molecule type" value="Genomic_DNA"/>
</dbReference>
<evidence type="ECO:0000313" key="1">
    <source>
        <dbReference type="EMBL" id="ETP18009.1"/>
    </source>
</evidence>
<dbReference type="AlphaFoldDB" id="W2X7U4"/>
<dbReference type="Proteomes" id="UP000018958">
    <property type="component" value="Unassembled WGS sequence"/>
</dbReference>
<accession>W2X7U4</accession>
<protein>
    <submittedName>
        <fullName evidence="1">Uncharacterized protein</fullName>
    </submittedName>
</protein>
<sequence>MPTQTALQLVTTTVVPSVEEGLRALAEGVKVVGAAMQAKADPRSDTALSQGVIASLGRQEEALKQQTAAINELIRTLRGDK</sequence>
<name>W2X7U4_PHYNI</name>
<evidence type="ECO:0000313" key="2">
    <source>
        <dbReference type="Proteomes" id="UP000018958"/>
    </source>
</evidence>
<dbReference type="OrthoDB" id="128637at2759"/>
<reference evidence="1 2" key="1">
    <citation type="submission" date="2013-11" db="EMBL/GenBank/DDBJ databases">
        <title>The Genome Sequence of Phytophthora parasitica CJ01A1.</title>
        <authorList>
            <consortium name="The Broad Institute Genomics Platform"/>
            <person name="Russ C."/>
            <person name="Tyler B."/>
            <person name="Panabieres F."/>
            <person name="Shan W."/>
            <person name="Tripathy S."/>
            <person name="Grunwald N."/>
            <person name="Machado M."/>
            <person name="Johnson C.S."/>
            <person name="Walker B."/>
            <person name="Young S.K."/>
            <person name="Zeng Q."/>
            <person name="Gargeya S."/>
            <person name="Fitzgerald M."/>
            <person name="Haas B."/>
            <person name="Abouelleil A."/>
            <person name="Allen A.W."/>
            <person name="Alvarado L."/>
            <person name="Arachchi H.M."/>
            <person name="Berlin A.M."/>
            <person name="Chapman S.B."/>
            <person name="Gainer-Dewar J."/>
            <person name="Goldberg J."/>
            <person name="Griggs A."/>
            <person name="Gujja S."/>
            <person name="Hansen M."/>
            <person name="Howarth C."/>
            <person name="Imamovic A."/>
            <person name="Ireland A."/>
            <person name="Larimer J."/>
            <person name="McCowan C."/>
            <person name="Murphy C."/>
            <person name="Pearson M."/>
            <person name="Poon T.W."/>
            <person name="Priest M."/>
            <person name="Roberts A."/>
            <person name="Saif S."/>
            <person name="Shea T."/>
            <person name="Sisk P."/>
            <person name="Sykes S."/>
            <person name="Wortman J."/>
            <person name="Nusbaum C."/>
            <person name="Birren B."/>
        </authorList>
    </citation>
    <scope>NUCLEOTIDE SEQUENCE [LARGE SCALE GENOMIC DNA]</scope>
    <source>
        <strain evidence="1 2">CJ01A1</strain>
    </source>
</reference>
<comment type="caution">
    <text evidence="1">The sequence shown here is derived from an EMBL/GenBank/DDBJ whole genome shotgun (WGS) entry which is preliminary data.</text>
</comment>